<dbReference type="EMBL" id="JAAMOB010000025">
    <property type="protein sequence ID" value="KAF4095102.1"/>
    <property type="molecule type" value="Genomic_DNA"/>
</dbReference>
<comment type="caution">
    <text evidence="1">The sequence shown here is derived from an EMBL/GenBank/DDBJ whole genome shotgun (WGS) entry which is preliminary data.</text>
</comment>
<sequence>MLFKKCDLMSTAIFWSCQAGVERGLLQYLHSASVEALNHQNPKRATGPEHCPHSIHRVAAQVSNPNSHHSPQYDAGPGFEQTCFDSLPIWPAQQGGSPLSVVSVSWITKDGAGQVFCEGKFTRSSSFTLTADEEVVARDPPQRVRTGMDFVREMERKD</sequence>
<accession>A0A7J6BN93</accession>
<evidence type="ECO:0000313" key="1">
    <source>
        <dbReference type="EMBL" id="KAF4095102.1"/>
    </source>
</evidence>
<protein>
    <submittedName>
        <fullName evidence="1">Uncharacterized protein</fullName>
    </submittedName>
</protein>
<gene>
    <name evidence="1" type="ORF">G5714_024180</name>
</gene>
<dbReference type="AlphaFoldDB" id="A0A7J6BN93"/>
<keyword evidence="2" id="KW-1185">Reference proteome</keyword>
<evidence type="ECO:0000313" key="2">
    <source>
        <dbReference type="Proteomes" id="UP000579812"/>
    </source>
</evidence>
<name>A0A7J6BN93_9TELE</name>
<organism evidence="1 2">
    <name type="scientific">Onychostoma macrolepis</name>
    <dbReference type="NCBI Taxonomy" id="369639"/>
    <lineage>
        <taxon>Eukaryota</taxon>
        <taxon>Metazoa</taxon>
        <taxon>Chordata</taxon>
        <taxon>Craniata</taxon>
        <taxon>Vertebrata</taxon>
        <taxon>Euteleostomi</taxon>
        <taxon>Actinopterygii</taxon>
        <taxon>Neopterygii</taxon>
        <taxon>Teleostei</taxon>
        <taxon>Ostariophysi</taxon>
        <taxon>Cypriniformes</taxon>
        <taxon>Cyprinidae</taxon>
        <taxon>Acrossocheilinae</taxon>
        <taxon>Onychostoma</taxon>
    </lineage>
</organism>
<proteinExistence type="predicted"/>
<dbReference type="Proteomes" id="UP000579812">
    <property type="component" value="Unassembled WGS sequence"/>
</dbReference>
<reference evidence="1 2" key="1">
    <citation type="submission" date="2020-04" db="EMBL/GenBank/DDBJ databases">
        <title>Chromosome-level genome assembly of a cyprinid fish Onychostoma macrolepis by integration of Nanopore Sequencing, Bionano and Hi-C technology.</title>
        <authorList>
            <person name="Wang D."/>
        </authorList>
    </citation>
    <scope>NUCLEOTIDE SEQUENCE [LARGE SCALE GENOMIC DNA]</scope>
    <source>
        <strain evidence="1">SWU-2019</strain>
        <tissue evidence="1">Muscle</tissue>
    </source>
</reference>